<keyword evidence="1" id="KW-0472">Membrane</keyword>
<reference evidence="3" key="1">
    <citation type="submission" date="2021-02" db="EMBL/GenBank/DDBJ databases">
        <authorList>
            <person name="Nowell W R."/>
        </authorList>
    </citation>
    <scope>NUCLEOTIDE SEQUENCE</scope>
</reference>
<sequence length="96" mass="10927">MGTISLVIGQAVQYLKPYPFANNEELLETFHCFLEKSGYQITALLCLWLSALIALERGLITGFGFKMNATRWRSFVTLLLIFCIAGVTSVPWLFYR</sequence>
<keyword evidence="1" id="KW-1133">Transmembrane helix</keyword>
<name>A0A819Y8G2_9BILA</name>
<keyword evidence="1" id="KW-0812">Transmembrane</keyword>
<protein>
    <submittedName>
        <fullName evidence="3">Uncharacterized protein</fullName>
    </submittedName>
</protein>
<feature type="transmembrane region" description="Helical" evidence="1">
    <location>
        <begin position="75"/>
        <end position="95"/>
    </location>
</feature>
<dbReference type="AlphaFoldDB" id="A0A819Y8G2"/>
<evidence type="ECO:0000313" key="3">
    <source>
        <dbReference type="EMBL" id="CAF4155491.1"/>
    </source>
</evidence>
<proteinExistence type="predicted"/>
<evidence type="ECO:0000256" key="1">
    <source>
        <dbReference type="SAM" id="Phobius"/>
    </source>
</evidence>
<feature type="transmembrane region" description="Helical" evidence="1">
    <location>
        <begin position="37"/>
        <end position="55"/>
    </location>
</feature>
<evidence type="ECO:0000313" key="4">
    <source>
        <dbReference type="Proteomes" id="UP000663868"/>
    </source>
</evidence>
<feature type="non-terminal residue" evidence="3">
    <location>
        <position position="96"/>
    </location>
</feature>
<accession>A0A819Y8G2</accession>
<dbReference type="EMBL" id="CAJOBB010006252">
    <property type="protein sequence ID" value="CAF4155491.1"/>
    <property type="molecule type" value="Genomic_DNA"/>
</dbReference>
<dbReference type="Proteomes" id="UP000663860">
    <property type="component" value="Unassembled WGS sequence"/>
</dbReference>
<dbReference type="Proteomes" id="UP000663868">
    <property type="component" value="Unassembled WGS sequence"/>
</dbReference>
<comment type="caution">
    <text evidence="3">The sequence shown here is derived from an EMBL/GenBank/DDBJ whole genome shotgun (WGS) entry which is preliminary data.</text>
</comment>
<evidence type="ECO:0000313" key="2">
    <source>
        <dbReference type="EMBL" id="CAF1442081.1"/>
    </source>
</evidence>
<dbReference type="EMBL" id="CAJNOE010001670">
    <property type="protein sequence ID" value="CAF1442081.1"/>
    <property type="molecule type" value="Genomic_DNA"/>
</dbReference>
<organism evidence="3 4">
    <name type="scientific">Adineta steineri</name>
    <dbReference type="NCBI Taxonomy" id="433720"/>
    <lineage>
        <taxon>Eukaryota</taxon>
        <taxon>Metazoa</taxon>
        <taxon>Spiralia</taxon>
        <taxon>Gnathifera</taxon>
        <taxon>Rotifera</taxon>
        <taxon>Eurotatoria</taxon>
        <taxon>Bdelloidea</taxon>
        <taxon>Adinetida</taxon>
        <taxon>Adinetidae</taxon>
        <taxon>Adineta</taxon>
    </lineage>
</organism>
<gene>
    <name evidence="2" type="ORF">IZO911_LOCUS41858</name>
    <name evidence="3" type="ORF">KXQ929_LOCUS37507</name>
</gene>